<accession>A0A1F6CBI6</accession>
<proteinExistence type="predicted"/>
<dbReference type="InterPro" id="IPR001387">
    <property type="entry name" value="Cro/C1-type_HTH"/>
</dbReference>
<protein>
    <recommendedName>
        <fullName evidence="2">HTH cro/C1-type domain-containing protein</fullName>
    </recommendedName>
</protein>
<organism evidence="3 4">
    <name type="scientific">Handelsmanbacteria sp. (strain RIFCSPLOWO2_12_FULL_64_10)</name>
    <dbReference type="NCBI Taxonomy" id="1817868"/>
    <lineage>
        <taxon>Bacteria</taxon>
        <taxon>Candidatus Handelsmaniibacteriota</taxon>
    </lineage>
</organism>
<dbReference type="AlphaFoldDB" id="A0A1F6CBI6"/>
<dbReference type="EMBL" id="MFKF01000323">
    <property type="protein sequence ID" value="OGG46337.1"/>
    <property type="molecule type" value="Genomic_DNA"/>
</dbReference>
<reference evidence="3 4" key="1">
    <citation type="journal article" date="2016" name="Nat. Commun.">
        <title>Thousands of microbial genomes shed light on interconnected biogeochemical processes in an aquifer system.</title>
        <authorList>
            <person name="Anantharaman K."/>
            <person name="Brown C.T."/>
            <person name="Hug L.A."/>
            <person name="Sharon I."/>
            <person name="Castelle C.J."/>
            <person name="Probst A.J."/>
            <person name="Thomas B.C."/>
            <person name="Singh A."/>
            <person name="Wilkins M.J."/>
            <person name="Karaoz U."/>
            <person name="Brodie E.L."/>
            <person name="Williams K.H."/>
            <person name="Hubbard S.S."/>
            <person name="Banfield J.F."/>
        </authorList>
    </citation>
    <scope>NUCLEOTIDE SEQUENCE [LARGE SCALE GENOMIC DNA]</scope>
    <source>
        <strain evidence="4">RIFCSPLOWO2_12_FULL_64_10</strain>
    </source>
</reference>
<comment type="caution">
    <text evidence="3">The sequence shown here is derived from an EMBL/GenBank/DDBJ whole genome shotgun (WGS) entry which is preliminary data.</text>
</comment>
<dbReference type="SUPFAM" id="SSF47413">
    <property type="entry name" value="lambda repressor-like DNA-binding domains"/>
    <property type="match status" value="1"/>
</dbReference>
<dbReference type="Gene3D" id="1.10.260.40">
    <property type="entry name" value="lambda repressor-like DNA-binding domains"/>
    <property type="match status" value="1"/>
</dbReference>
<evidence type="ECO:0000313" key="4">
    <source>
        <dbReference type="Proteomes" id="UP000178606"/>
    </source>
</evidence>
<feature type="domain" description="HTH cro/C1-type" evidence="2">
    <location>
        <begin position="17"/>
        <end position="62"/>
    </location>
</feature>
<gene>
    <name evidence="3" type="ORF">A3F84_01225</name>
</gene>
<dbReference type="SMART" id="SM00530">
    <property type="entry name" value="HTH_XRE"/>
    <property type="match status" value="1"/>
</dbReference>
<dbReference type="CDD" id="cd00093">
    <property type="entry name" value="HTH_XRE"/>
    <property type="match status" value="1"/>
</dbReference>
<dbReference type="PANTHER" id="PTHR37301">
    <property type="entry name" value="DNA-BINDING PROTEIN-RELATED"/>
    <property type="match status" value="1"/>
</dbReference>
<dbReference type="PROSITE" id="PS50943">
    <property type="entry name" value="HTH_CROC1"/>
    <property type="match status" value="1"/>
</dbReference>
<dbReference type="Pfam" id="PF13443">
    <property type="entry name" value="HTH_26"/>
    <property type="match status" value="1"/>
</dbReference>
<name>A0A1F6CBI6_HANXR</name>
<evidence type="ECO:0000313" key="3">
    <source>
        <dbReference type="EMBL" id="OGG46337.1"/>
    </source>
</evidence>
<dbReference type="PANTHER" id="PTHR37301:SF1">
    <property type="entry name" value="DNA-BINDING PROTEIN"/>
    <property type="match status" value="1"/>
</dbReference>
<evidence type="ECO:0000259" key="2">
    <source>
        <dbReference type="PROSITE" id="PS50943"/>
    </source>
</evidence>
<dbReference type="GO" id="GO:0003677">
    <property type="term" value="F:DNA binding"/>
    <property type="evidence" value="ECO:0007669"/>
    <property type="project" value="InterPro"/>
</dbReference>
<evidence type="ECO:0000256" key="1">
    <source>
        <dbReference type="SAM" id="MobiDB-lite"/>
    </source>
</evidence>
<feature type="region of interest" description="Disordered" evidence="1">
    <location>
        <begin position="68"/>
        <end position="89"/>
    </location>
</feature>
<sequence length="89" mass="9703">MMKVHVYEMMAKRGIKTRKQLAEAAGVHQTHIGKIVDGKVKRVDLSTLEGLCCALDCQPGDLLEYVPDGDGKPSKKRKQVGGVGRGTIR</sequence>
<dbReference type="Proteomes" id="UP000178606">
    <property type="component" value="Unassembled WGS sequence"/>
</dbReference>
<dbReference type="InterPro" id="IPR010982">
    <property type="entry name" value="Lambda_DNA-bd_dom_sf"/>
</dbReference>